<dbReference type="HOGENOM" id="CLU_1851483_0_0_11"/>
<dbReference type="AlphaFoldDB" id="R4Z0E5"/>
<evidence type="ECO:0000256" key="1">
    <source>
        <dbReference type="SAM" id="MobiDB-lite"/>
    </source>
</evidence>
<comment type="caution">
    <text evidence="2">The sequence shown here is derived from an EMBL/GenBank/DDBJ whole genome shotgun (WGS) entry which is preliminary data.</text>
</comment>
<reference evidence="2 3" key="1">
    <citation type="journal article" date="2013" name="ISME J.">
        <title>Metabolic model for the filamentous 'Candidatus Microthrix parvicella' based on genomic and metagenomic analyses.</title>
        <authorList>
            <person name="Jon McIlroy S."/>
            <person name="Kristiansen R."/>
            <person name="Albertsen M."/>
            <person name="Michael Karst S."/>
            <person name="Rossetti S."/>
            <person name="Lund Nielsen J."/>
            <person name="Tandoi V."/>
            <person name="James Seviour R."/>
            <person name="Nielsen P.H."/>
        </authorList>
    </citation>
    <scope>NUCLEOTIDE SEQUENCE [LARGE SCALE GENOMIC DNA]</scope>
    <source>
        <strain evidence="2 3">RN1</strain>
    </source>
</reference>
<name>R4Z0E5_9ACTN</name>
<dbReference type="EMBL" id="CANL01000031">
    <property type="protein sequence ID" value="CCM64359.1"/>
    <property type="molecule type" value="Genomic_DNA"/>
</dbReference>
<feature type="region of interest" description="Disordered" evidence="1">
    <location>
        <begin position="108"/>
        <end position="138"/>
    </location>
</feature>
<organism evidence="2 3">
    <name type="scientific">Candidatus Neomicrothrix parvicella RN1</name>
    <dbReference type="NCBI Taxonomy" id="1229780"/>
    <lineage>
        <taxon>Bacteria</taxon>
        <taxon>Bacillati</taxon>
        <taxon>Actinomycetota</taxon>
        <taxon>Acidimicrobiia</taxon>
        <taxon>Acidimicrobiales</taxon>
        <taxon>Microthrixaceae</taxon>
        <taxon>Candidatus Neomicrothrix</taxon>
    </lineage>
</organism>
<keyword evidence="3" id="KW-1185">Reference proteome</keyword>
<sequence length="138" mass="15566">MDNLWITRKAINETIHFKDQARLRRIDLPMVRDGIGLDILLAEEGAGLRCDRSDKNGRGLATPEIGKPVHIGRHFGDKGKNREVLLVKLPNGRRLHLVVLSGLRVEESGPDHRLVPGRSRQPRQVAFPWPSSHPVRRG</sequence>
<accession>R4Z0E5</accession>
<evidence type="ECO:0000313" key="2">
    <source>
        <dbReference type="EMBL" id="CCM64359.1"/>
    </source>
</evidence>
<dbReference type="STRING" id="1229780.BN381_370010"/>
<dbReference type="Proteomes" id="UP000018291">
    <property type="component" value="Unassembled WGS sequence"/>
</dbReference>
<evidence type="ECO:0000313" key="3">
    <source>
        <dbReference type="Proteomes" id="UP000018291"/>
    </source>
</evidence>
<protein>
    <submittedName>
        <fullName evidence="2">Uncharacterized protein</fullName>
    </submittedName>
</protein>
<gene>
    <name evidence="2" type="ORF">BN381_370010</name>
</gene>
<proteinExistence type="predicted"/>